<sequence length="358" mass="38676">MLPVHSLNRRFFLKSLSATVAGFAASQADWRQVFAQQVVNLNGAGASFPAPIYQTWAQEFGKQNPNIQINYQSVGSGAGRRQFVARTVDFGATDSIPRSEEIAQIEGEAQPPKGMVSVPMVGGAVVAAYNIPGVSSEIRLSRLALTNIFLGKITKWNDTLIASLNPRVTFPDLPITVVHRSDGSGTTEIFTSHLNAVNTEWRQRVGRGSSVNWPAGVGARGNEGVSEQIKQIPGAIGYVEFGFAKLNNLAVARLENRAGKFVTPTVESEQEGLGQIQLNERLLGSDPDPLGEASYPIVSYTWILAYRTYANAQTAQAVQAFLRYGLNEGQAFAEPLGYVPLPDAVRQRSLAAVDTIQA</sequence>
<gene>
    <name evidence="6" type="primary">pstS</name>
    <name evidence="6" type="ORF">JX360_00815</name>
</gene>
<organism evidence="6 7">
    <name type="scientific">Thermostichus vulcanus str. 'Rupite'</name>
    <dbReference type="NCBI Taxonomy" id="2813851"/>
    <lineage>
        <taxon>Bacteria</taxon>
        <taxon>Bacillati</taxon>
        <taxon>Cyanobacteriota</taxon>
        <taxon>Cyanophyceae</taxon>
        <taxon>Thermostichales</taxon>
        <taxon>Thermostichaceae</taxon>
        <taxon>Thermostichus</taxon>
    </lineage>
</organism>
<evidence type="ECO:0000256" key="3">
    <source>
        <dbReference type="ARBA" id="ARBA00022592"/>
    </source>
</evidence>
<keyword evidence="3 4" id="KW-0592">Phosphate transport</keyword>
<dbReference type="EMBL" id="JAFIRA010000001">
    <property type="protein sequence ID" value="MCJ2541458.1"/>
    <property type="molecule type" value="Genomic_DNA"/>
</dbReference>
<dbReference type="PANTHER" id="PTHR42996">
    <property type="entry name" value="PHOSPHATE-BINDING PROTEIN PSTS"/>
    <property type="match status" value="1"/>
</dbReference>
<dbReference type="PIRSF" id="PIRSF002756">
    <property type="entry name" value="PstS"/>
    <property type="match status" value="1"/>
</dbReference>
<dbReference type="PROSITE" id="PS51318">
    <property type="entry name" value="TAT"/>
    <property type="match status" value="1"/>
</dbReference>
<dbReference type="InterPro" id="IPR005673">
    <property type="entry name" value="ABC_phos-bd_PstS"/>
</dbReference>
<accession>A0ABT0C6P1</accession>
<dbReference type="InterPro" id="IPR006311">
    <property type="entry name" value="TAT_signal"/>
</dbReference>
<feature type="domain" description="PBP" evidence="5">
    <location>
        <begin position="38"/>
        <end position="324"/>
    </location>
</feature>
<comment type="similarity">
    <text evidence="1 4">Belongs to the PstS family.</text>
</comment>
<protein>
    <recommendedName>
        <fullName evidence="4">Phosphate-binding protein</fullName>
    </recommendedName>
</protein>
<comment type="caution">
    <text evidence="6">The sequence shown here is derived from an EMBL/GenBank/DDBJ whole genome shotgun (WGS) entry which is preliminary data.</text>
</comment>
<reference evidence="6" key="1">
    <citation type="submission" date="2021-02" db="EMBL/GenBank/DDBJ databases">
        <title>The CRISPR/cas machinery reduction and long-range gene transfer in the hot spring cyanobacterium Synechococcus.</title>
        <authorList>
            <person name="Dvorak P."/>
            <person name="Jahodarova E."/>
            <person name="Hasler P."/>
            <person name="Poulickova A."/>
        </authorList>
    </citation>
    <scope>NUCLEOTIDE SEQUENCE</scope>
    <source>
        <strain evidence="6">Rupite</strain>
    </source>
</reference>
<dbReference type="Gene3D" id="3.40.190.10">
    <property type="entry name" value="Periplasmic binding protein-like II"/>
    <property type="match status" value="2"/>
</dbReference>
<dbReference type="InterPro" id="IPR050962">
    <property type="entry name" value="Phosphate-bind_PstS"/>
</dbReference>
<dbReference type="Pfam" id="PF12849">
    <property type="entry name" value="PBP_like_2"/>
    <property type="match status" value="1"/>
</dbReference>
<dbReference type="NCBIfam" id="TIGR00975">
    <property type="entry name" value="3a0107s03"/>
    <property type="match status" value="1"/>
</dbReference>
<evidence type="ECO:0000256" key="4">
    <source>
        <dbReference type="PIRNR" id="PIRNR002756"/>
    </source>
</evidence>
<evidence type="ECO:0000256" key="1">
    <source>
        <dbReference type="ARBA" id="ARBA00008725"/>
    </source>
</evidence>
<dbReference type="PANTHER" id="PTHR42996:SF1">
    <property type="entry name" value="PHOSPHATE-BINDING PROTEIN PSTS"/>
    <property type="match status" value="1"/>
</dbReference>
<keyword evidence="7" id="KW-1185">Reference proteome</keyword>
<dbReference type="InterPro" id="IPR024370">
    <property type="entry name" value="PBP_domain"/>
</dbReference>
<evidence type="ECO:0000259" key="5">
    <source>
        <dbReference type="Pfam" id="PF12849"/>
    </source>
</evidence>
<dbReference type="Proteomes" id="UP000830835">
    <property type="component" value="Unassembled WGS sequence"/>
</dbReference>
<proteinExistence type="inferred from homology"/>
<evidence type="ECO:0000313" key="6">
    <source>
        <dbReference type="EMBL" id="MCJ2541458.1"/>
    </source>
</evidence>
<dbReference type="SUPFAM" id="SSF53850">
    <property type="entry name" value="Periplasmic binding protein-like II"/>
    <property type="match status" value="1"/>
</dbReference>
<dbReference type="CDD" id="cd13565">
    <property type="entry name" value="PBP2_PstS"/>
    <property type="match status" value="1"/>
</dbReference>
<name>A0ABT0C6P1_THEVL</name>
<keyword evidence="2 4" id="KW-0813">Transport</keyword>
<dbReference type="RefSeq" id="WP_244348452.1">
    <property type="nucleotide sequence ID" value="NZ_JAFIRA010000001.1"/>
</dbReference>
<evidence type="ECO:0000313" key="7">
    <source>
        <dbReference type="Proteomes" id="UP000830835"/>
    </source>
</evidence>
<evidence type="ECO:0000256" key="2">
    <source>
        <dbReference type="ARBA" id="ARBA00022448"/>
    </source>
</evidence>